<evidence type="ECO:0000256" key="3">
    <source>
        <dbReference type="ARBA" id="ARBA00022989"/>
    </source>
</evidence>
<feature type="transmembrane region" description="Helical" evidence="6">
    <location>
        <begin position="166"/>
        <end position="183"/>
    </location>
</feature>
<feature type="transmembrane region" description="Helical" evidence="6">
    <location>
        <begin position="284"/>
        <end position="308"/>
    </location>
</feature>
<feature type="transmembrane region" description="Helical" evidence="6">
    <location>
        <begin position="48"/>
        <end position="70"/>
    </location>
</feature>
<keyword evidence="8" id="KW-1185">Reference proteome</keyword>
<feature type="transmembrane region" description="Helical" evidence="6">
    <location>
        <begin position="218"/>
        <end position="238"/>
    </location>
</feature>
<proteinExistence type="predicted"/>
<gene>
    <name evidence="7" type="ORF">M430DRAFT_61160</name>
</gene>
<evidence type="ECO:0000256" key="4">
    <source>
        <dbReference type="ARBA" id="ARBA00023136"/>
    </source>
</evidence>
<feature type="transmembrane region" description="Helical" evidence="6">
    <location>
        <begin position="137"/>
        <end position="160"/>
    </location>
</feature>
<name>A0A2T3ATF8_AMORE</name>
<sequence length="484" mass="53088">MTASNRAEPSVLTIYSSEEEESLLQNGDPRRSAKRPTAAPLSPFSAPIFYFLAIHFLLAFCEMILVAPLIKLFEESLCLRHYSFPPGGVPEKMCKIPEIQHPLATIRGWKATFDTIPVLLVAIPIGKLGDHYGRRKIMALSLFGVAASLVEIFIVCAFPRVCPLQLVWLSSVFLLCGGGLNAASAFMSQGFYYIFSAFYVAELVASFLASVTIDISPWLPLGMAMGSVILCLILLWLVPRPKSNVENDAANPSETHSHGNIISENSDKSPAVDSLVSALRNTKFLLIVPVFIVGIFRYTTLNVLIQYASVRFGLKISTGAMFYTETAVVNIFLFLFLVPTLTTYIREKYDVRPEKIDLFLVRASVSLMCCGTLGIGLASSGKLLPIAVFIFAAGFSSRVSALSLVSYWISDDAKATMYAAITVLESLGHCIGDPTMQQILAASLRLPPFWQALPFFFASHSHLDNYNRMGGSKYGPSNDLLSQE</sequence>
<dbReference type="Proteomes" id="UP000241818">
    <property type="component" value="Unassembled WGS sequence"/>
</dbReference>
<dbReference type="Gene3D" id="1.20.1250.20">
    <property type="entry name" value="MFS general substrate transporter like domains"/>
    <property type="match status" value="1"/>
</dbReference>
<dbReference type="GO" id="GO:0016020">
    <property type="term" value="C:membrane"/>
    <property type="evidence" value="ECO:0007669"/>
    <property type="project" value="UniProtKB-SubCell"/>
</dbReference>
<evidence type="ECO:0000256" key="6">
    <source>
        <dbReference type="SAM" id="Phobius"/>
    </source>
</evidence>
<reference evidence="7 8" key="1">
    <citation type="journal article" date="2018" name="New Phytol.">
        <title>Comparative genomics and transcriptomics depict ericoid mycorrhizal fungi as versatile saprotrophs and plant mutualists.</title>
        <authorList>
            <person name="Martino E."/>
            <person name="Morin E."/>
            <person name="Grelet G.A."/>
            <person name="Kuo A."/>
            <person name="Kohler A."/>
            <person name="Daghino S."/>
            <person name="Barry K.W."/>
            <person name="Cichocki N."/>
            <person name="Clum A."/>
            <person name="Dockter R.B."/>
            <person name="Hainaut M."/>
            <person name="Kuo R.C."/>
            <person name="LaButti K."/>
            <person name="Lindahl B.D."/>
            <person name="Lindquist E.A."/>
            <person name="Lipzen A."/>
            <person name="Khouja H.R."/>
            <person name="Magnuson J."/>
            <person name="Murat C."/>
            <person name="Ohm R.A."/>
            <person name="Singer S.W."/>
            <person name="Spatafora J.W."/>
            <person name="Wang M."/>
            <person name="Veneault-Fourrey C."/>
            <person name="Henrissat B."/>
            <person name="Grigoriev I.V."/>
            <person name="Martin F.M."/>
            <person name="Perotto S."/>
        </authorList>
    </citation>
    <scope>NUCLEOTIDE SEQUENCE [LARGE SCALE GENOMIC DNA]</scope>
    <source>
        <strain evidence="7 8">ATCC 22711</strain>
    </source>
</reference>
<comment type="subcellular location">
    <subcellularLocation>
        <location evidence="1">Membrane</location>
        <topology evidence="1">Multi-pass membrane protein</topology>
    </subcellularLocation>
</comment>
<evidence type="ECO:0000256" key="2">
    <source>
        <dbReference type="ARBA" id="ARBA00022692"/>
    </source>
</evidence>
<feature type="transmembrane region" description="Helical" evidence="6">
    <location>
        <begin position="320"/>
        <end position="338"/>
    </location>
</feature>
<dbReference type="PANTHER" id="PTHR23507">
    <property type="entry name" value="ZGC:174356"/>
    <property type="match status" value="1"/>
</dbReference>
<accession>A0A2T3ATF8</accession>
<dbReference type="PANTHER" id="PTHR23507:SF1">
    <property type="entry name" value="FI18259P1-RELATED"/>
    <property type="match status" value="1"/>
</dbReference>
<evidence type="ECO:0008006" key="9">
    <source>
        <dbReference type="Google" id="ProtNLM"/>
    </source>
</evidence>
<evidence type="ECO:0000313" key="7">
    <source>
        <dbReference type="EMBL" id="PSS10767.1"/>
    </source>
</evidence>
<dbReference type="InterPro" id="IPR036259">
    <property type="entry name" value="MFS_trans_sf"/>
</dbReference>
<feature type="transmembrane region" description="Helical" evidence="6">
    <location>
        <begin position="384"/>
        <end position="409"/>
    </location>
</feature>
<dbReference type="InParanoid" id="A0A2T3ATF8"/>
<feature type="transmembrane region" description="Helical" evidence="6">
    <location>
        <begin position="359"/>
        <end position="378"/>
    </location>
</feature>
<feature type="compositionally biased region" description="Polar residues" evidence="5">
    <location>
        <begin position="248"/>
        <end position="264"/>
    </location>
</feature>
<dbReference type="Pfam" id="PF07690">
    <property type="entry name" value="MFS_1"/>
    <property type="match status" value="1"/>
</dbReference>
<dbReference type="GO" id="GO:0022857">
    <property type="term" value="F:transmembrane transporter activity"/>
    <property type="evidence" value="ECO:0007669"/>
    <property type="project" value="InterPro"/>
</dbReference>
<dbReference type="InterPro" id="IPR011701">
    <property type="entry name" value="MFS"/>
</dbReference>
<evidence type="ECO:0000256" key="5">
    <source>
        <dbReference type="SAM" id="MobiDB-lite"/>
    </source>
</evidence>
<keyword evidence="2 6" id="KW-0812">Transmembrane</keyword>
<keyword evidence="4 6" id="KW-0472">Membrane</keyword>
<dbReference type="RefSeq" id="XP_024717946.1">
    <property type="nucleotide sequence ID" value="XM_024868904.1"/>
</dbReference>
<dbReference type="GeneID" id="36576985"/>
<protein>
    <recommendedName>
        <fullName evidence="9">Major facilitator superfamily (MFS) profile domain-containing protein</fullName>
    </recommendedName>
</protein>
<dbReference type="EMBL" id="KZ679016">
    <property type="protein sequence ID" value="PSS10767.1"/>
    <property type="molecule type" value="Genomic_DNA"/>
</dbReference>
<organism evidence="7 8">
    <name type="scientific">Amorphotheca resinae ATCC 22711</name>
    <dbReference type="NCBI Taxonomy" id="857342"/>
    <lineage>
        <taxon>Eukaryota</taxon>
        <taxon>Fungi</taxon>
        <taxon>Dikarya</taxon>
        <taxon>Ascomycota</taxon>
        <taxon>Pezizomycotina</taxon>
        <taxon>Leotiomycetes</taxon>
        <taxon>Helotiales</taxon>
        <taxon>Amorphothecaceae</taxon>
        <taxon>Amorphotheca</taxon>
    </lineage>
</organism>
<dbReference type="AlphaFoldDB" id="A0A2T3ATF8"/>
<feature type="region of interest" description="Disordered" evidence="5">
    <location>
        <begin position="248"/>
        <end position="267"/>
    </location>
</feature>
<feature type="transmembrane region" description="Helical" evidence="6">
    <location>
        <begin position="190"/>
        <end position="212"/>
    </location>
</feature>
<dbReference type="OrthoDB" id="194139at2759"/>
<dbReference type="SUPFAM" id="SSF103473">
    <property type="entry name" value="MFS general substrate transporter"/>
    <property type="match status" value="1"/>
</dbReference>
<evidence type="ECO:0000256" key="1">
    <source>
        <dbReference type="ARBA" id="ARBA00004141"/>
    </source>
</evidence>
<keyword evidence="3 6" id="KW-1133">Transmembrane helix</keyword>
<evidence type="ECO:0000313" key="8">
    <source>
        <dbReference type="Proteomes" id="UP000241818"/>
    </source>
</evidence>